<gene>
    <name evidence="1" type="ORF">SDC9_169758</name>
</gene>
<dbReference type="PANTHER" id="PTHR34387">
    <property type="entry name" value="SLR1258 PROTEIN"/>
    <property type="match status" value="1"/>
</dbReference>
<dbReference type="Pfam" id="PF04402">
    <property type="entry name" value="SIMPL"/>
    <property type="match status" value="1"/>
</dbReference>
<dbReference type="EMBL" id="VSSQ01070596">
    <property type="protein sequence ID" value="MPN22375.1"/>
    <property type="molecule type" value="Genomic_DNA"/>
</dbReference>
<comment type="caution">
    <text evidence="1">The sequence shown here is derived from an EMBL/GenBank/DDBJ whole genome shotgun (WGS) entry which is preliminary data.</text>
</comment>
<evidence type="ECO:0000313" key="1">
    <source>
        <dbReference type="EMBL" id="MPN22375.1"/>
    </source>
</evidence>
<dbReference type="PANTHER" id="PTHR34387:SF1">
    <property type="entry name" value="PERIPLASMIC IMMUNOGENIC PROTEIN"/>
    <property type="match status" value="1"/>
</dbReference>
<accession>A0A645G6V1</accession>
<sequence length="146" mass="16396">MATQIQEYILKKNTVVTSKSYQLKITSTDMLIKVFKELEKLSIPNVSIVKTDVTDKEKVKNEVMIMATEKAKARAEILANALGRKLGKAIYIQHSEGYQRDIVIRGLASFGAKMENANVTEEYAGPDLAFGKISFTQNIYIKFSLE</sequence>
<protein>
    <recommendedName>
        <fullName evidence="2">26 kDa periplasmic immunogenic protein</fullName>
    </recommendedName>
</protein>
<proteinExistence type="predicted"/>
<dbReference type="GO" id="GO:0006974">
    <property type="term" value="P:DNA damage response"/>
    <property type="evidence" value="ECO:0007669"/>
    <property type="project" value="TreeGrafter"/>
</dbReference>
<dbReference type="Gene3D" id="3.30.110.170">
    <property type="entry name" value="Protein of unknown function (DUF541), domain 1"/>
    <property type="match status" value="1"/>
</dbReference>
<reference evidence="1" key="1">
    <citation type="submission" date="2019-08" db="EMBL/GenBank/DDBJ databases">
        <authorList>
            <person name="Kucharzyk K."/>
            <person name="Murdoch R.W."/>
            <person name="Higgins S."/>
            <person name="Loffler F."/>
        </authorList>
    </citation>
    <scope>NUCLEOTIDE SEQUENCE</scope>
</reference>
<dbReference type="InterPro" id="IPR007497">
    <property type="entry name" value="SIMPL/DUF541"/>
</dbReference>
<name>A0A645G6V1_9ZZZZ</name>
<organism evidence="1">
    <name type="scientific">bioreactor metagenome</name>
    <dbReference type="NCBI Taxonomy" id="1076179"/>
    <lineage>
        <taxon>unclassified sequences</taxon>
        <taxon>metagenomes</taxon>
        <taxon>ecological metagenomes</taxon>
    </lineage>
</organism>
<dbReference type="InterPro" id="IPR052022">
    <property type="entry name" value="26kDa_periplasmic_antigen"/>
</dbReference>
<evidence type="ECO:0008006" key="2">
    <source>
        <dbReference type="Google" id="ProtNLM"/>
    </source>
</evidence>
<dbReference type="AlphaFoldDB" id="A0A645G6V1"/>